<dbReference type="Proteomes" id="UP000278627">
    <property type="component" value="Unassembled WGS sequence"/>
</dbReference>
<reference evidence="3" key="1">
    <citation type="submission" date="2017-02" db="UniProtKB">
        <authorList>
            <consortium name="WormBaseParasite"/>
        </authorList>
    </citation>
    <scope>IDENTIFICATION</scope>
</reference>
<gene>
    <name evidence="1" type="ORF">BPAG_LOCUS14602</name>
</gene>
<protein>
    <submittedName>
        <fullName evidence="1 3">Uncharacterized protein</fullName>
    </submittedName>
</protein>
<proteinExistence type="predicted"/>
<name>A0A0N4U054_BRUPA</name>
<dbReference type="AlphaFoldDB" id="A0A0N4U054"/>
<evidence type="ECO:0000313" key="3">
    <source>
        <dbReference type="WBParaSite" id="BPAG_0001467401-mRNA-1"/>
    </source>
</evidence>
<sequence length="34" mass="3867">MFHLVRRHGDIDVIVLALRLANRSTSKFSKGTNI</sequence>
<evidence type="ECO:0000313" key="2">
    <source>
        <dbReference type="Proteomes" id="UP000278627"/>
    </source>
</evidence>
<organism evidence="3">
    <name type="scientific">Brugia pahangi</name>
    <name type="common">Filarial nematode worm</name>
    <dbReference type="NCBI Taxonomy" id="6280"/>
    <lineage>
        <taxon>Eukaryota</taxon>
        <taxon>Metazoa</taxon>
        <taxon>Ecdysozoa</taxon>
        <taxon>Nematoda</taxon>
        <taxon>Chromadorea</taxon>
        <taxon>Rhabditida</taxon>
        <taxon>Spirurina</taxon>
        <taxon>Spiruromorpha</taxon>
        <taxon>Filarioidea</taxon>
        <taxon>Onchocercidae</taxon>
        <taxon>Brugia</taxon>
    </lineage>
</organism>
<reference evidence="1 2" key="2">
    <citation type="submission" date="2018-11" db="EMBL/GenBank/DDBJ databases">
        <authorList>
            <consortium name="Pathogen Informatics"/>
        </authorList>
    </citation>
    <scope>NUCLEOTIDE SEQUENCE [LARGE SCALE GENOMIC DNA]</scope>
</reference>
<keyword evidence="2" id="KW-1185">Reference proteome</keyword>
<dbReference type="EMBL" id="UZAD01013822">
    <property type="protein sequence ID" value="VDN95787.1"/>
    <property type="molecule type" value="Genomic_DNA"/>
</dbReference>
<evidence type="ECO:0000313" key="1">
    <source>
        <dbReference type="EMBL" id="VDN95787.1"/>
    </source>
</evidence>
<accession>A0A0N4U054</accession>
<dbReference type="WBParaSite" id="BPAG_0001467401-mRNA-1">
    <property type="protein sequence ID" value="BPAG_0001467401-mRNA-1"/>
    <property type="gene ID" value="BPAG_0001467401"/>
</dbReference>